<sequence length="273" mass="32625">MINRIKNFLPALIIAGIIIFSVKLFVAKKETNKEELMNNGNKTEAIIKDIKYDYYFINKARKKQYYYKLTLNYNDLQGNLYKNYVSINDYDFKEKKIGDKIEIFYSTENSKEITLVDYQKIHKTPERILLPNDLLSINKNKNTKSIYDNLNKISYGWEVDQNDSTLFLNKRKKSFIYVRKDSIAYYHNSFLNNQILENDLNQFEKIESKRVAKKLINIDLFEPKSKPLQNFKMRSLVNHYQKDNLNFYSSEINDYSNKPWFSLVLKTTIDRKN</sequence>
<proteinExistence type="predicted"/>
<keyword evidence="1" id="KW-1133">Transmembrane helix</keyword>
<feature type="transmembrane region" description="Helical" evidence="1">
    <location>
        <begin position="7"/>
        <end position="26"/>
    </location>
</feature>
<dbReference type="EMBL" id="JACGLS010000002">
    <property type="protein sequence ID" value="MBA6156157.1"/>
    <property type="molecule type" value="Genomic_DNA"/>
</dbReference>
<evidence type="ECO:0000313" key="3">
    <source>
        <dbReference type="Proteomes" id="UP000563906"/>
    </source>
</evidence>
<protein>
    <submittedName>
        <fullName evidence="2">Uncharacterized protein</fullName>
    </submittedName>
</protein>
<name>A0A839ANT9_9FLAO</name>
<gene>
    <name evidence="2" type="ORF">H3Z83_06445</name>
</gene>
<keyword evidence="1" id="KW-0812">Transmembrane</keyword>
<reference evidence="2 3" key="1">
    <citation type="submission" date="2020-07" db="EMBL/GenBank/DDBJ databases">
        <title>Bacterium isolated from marine sediment.</title>
        <authorList>
            <person name="Shang D."/>
            <person name="Du Z.-J."/>
        </authorList>
    </citation>
    <scope>NUCLEOTIDE SEQUENCE [LARGE SCALE GENOMIC DNA]</scope>
    <source>
        <strain evidence="2 3">S7007</strain>
    </source>
</reference>
<dbReference type="RefSeq" id="WP_182124662.1">
    <property type="nucleotide sequence ID" value="NZ_JACGLS010000002.1"/>
</dbReference>
<dbReference type="Proteomes" id="UP000563906">
    <property type="component" value="Unassembled WGS sequence"/>
</dbReference>
<evidence type="ECO:0000313" key="2">
    <source>
        <dbReference type="EMBL" id="MBA6156157.1"/>
    </source>
</evidence>
<dbReference type="AlphaFoldDB" id="A0A839ANT9"/>
<keyword evidence="1" id="KW-0472">Membrane</keyword>
<keyword evidence="3" id="KW-1185">Reference proteome</keyword>
<accession>A0A839ANT9</accession>
<evidence type="ECO:0000256" key="1">
    <source>
        <dbReference type="SAM" id="Phobius"/>
    </source>
</evidence>
<organism evidence="2 3">
    <name type="scientific">Tenacibaculum pelagium</name>
    <dbReference type="NCBI Taxonomy" id="2759527"/>
    <lineage>
        <taxon>Bacteria</taxon>
        <taxon>Pseudomonadati</taxon>
        <taxon>Bacteroidota</taxon>
        <taxon>Flavobacteriia</taxon>
        <taxon>Flavobacteriales</taxon>
        <taxon>Flavobacteriaceae</taxon>
        <taxon>Tenacibaculum</taxon>
    </lineage>
</organism>
<comment type="caution">
    <text evidence="2">The sequence shown here is derived from an EMBL/GenBank/DDBJ whole genome shotgun (WGS) entry which is preliminary data.</text>
</comment>